<evidence type="ECO:0000313" key="1">
    <source>
        <dbReference type="EMBL" id="KAK1458364.1"/>
    </source>
</evidence>
<accession>A0AAI9UJS7</accession>
<reference evidence="1" key="1">
    <citation type="submission" date="2016-11" db="EMBL/GenBank/DDBJ databases">
        <title>The genome sequence of Colletotrichum cuscutae.</title>
        <authorList>
            <person name="Baroncelli R."/>
        </authorList>
    </citation>
    <scope>NUCLEOTIDE SEQUENCE</scope>
    <source>
        <strain evidence="1">IMI 304802</strain>
    </source>
</reference>
<name>A0AAI9UJS7_9PEZI</name>
<comment type="caution">
    <text evidence="1">The sequence shown here is derived from an EMBL/GenBank/DDBJ whole genome shotgun (WGS) entry which is preliminary data.</text>
</comment>
<proteinExistence type="predicted"/>
<protein>
    <submittedName>
        <fullName evidence="1">Uncharacterized protein</fullName>
    </submittedName>
</protein>
<sequence length="237" mass="26357">MVHARSPLHRNLTYLQMARLATSVILRALSSQLLESGPTSNRGPIKEEMHAADTQFAAEIIAVKDPGLLQGSICLEPPELYTQTNYPALSLLNKRRQLQTLPPTAPRTPSTTAWNSINRRVNTQSSPVRCTSISTAGSRQVITRQHDARAPNLIVESFPRSASLSTFHSELIFFNELLMRMGRGREGSPWLSANAPNYKMHCTNMIRNLEGRSFLIFTKKPGMILLSSSSAVLYALR</sequence>
<keyword evidence="2" id="KW-1185">Reference proteome</keyword>
<dbReference type="AlphaFoldDB" id="A0AAI9UJS7"/>
<dbReference type="EMBL" id="MPDP01000279">
    <property type="protein sequence ID" value="KAK1458364.1"/>
    <property type="molecule type" value="Genomic_DNA"/>
</dbReference>
<dbReference type="Proteomes" id="UP001239213">
    <property type="component" value="Unassembled WGS sequence"/>
</dbReference>
<gene>
    <name evidence="1" type="ORF">CCUS01_09463</name>
</gene>
<organism evidence="1 2">
    <name type="scientific">Colletotrichum cuscutae</name>
    <dbReference type="NCBI Taxonomy" id="1209917"/>
    <lineage>
        <taxon>Eukaryota</taxon>
        <taxon>Fungi</taxon>
        <taxon>Dikarya</taxon>
        <taxon>Ascomycota</taxon>
        <taxon>Pezizomycotina</taxon>
        <taxon>Sordariomycetes</taxon>
        <taxon>Hypocreomycetidae</taxon>
        <taxon>Glomerellales</taxon>
        <taxon>Glomerellaceae</taxon>
        <taxon>Colletotrichum</taxon>
        <taxon>Colletotrichum acutatum species complex</taxon>
    </lineage>
</organism>
<evidence type="ECO:0000313" key="2">
    <source>
        <dbReference type="Proteomes" id="UP001239213"/>
    </source>
</evidence>